<feature type="region of interest" description="Disordered" evidence="1">
    <location>
        <begin position="394"/>
        <end position="443"/>
    </location>
</feature>
<sequence length="590" mass="66045">MASKPLKPLYWTDAHFCGLRAQTNVYGLTKITSKEGLTKLLAASINGHFVSVEYQKSSNRLIPITREDVFFSSGPHSGPAGGTEVFEIVSVDVICNSDGKERIILAITYLLLASHFEQKSPSPHMNIYFLPEKEPDGPYLNIIDAVPLSQVQSLNLDFIPFKLMHFPIYKDDGSKEMCFLLGGGDHKVHVYRQSAESESFYEEQEAVDKFFPEFAKIDGGVTQMELMQVNDEERLTALGLQTGLVSLTHVNIKTKEILKRWTTELDSPITSLQLFTLSTRAPCPEFLDKQDLAIPDEKEEEPEAINLLVTSAIDPSVVFWDVVCCGLSQVHHLPYSNSQDVVLCSCVIDIDFDGENEILIGTYGQVLLAYKFVQYQPHSMLMTSTPFQSPMPIGIKHTPTPPSDSEKPVRGDSSFDQCDNRRRHKSMATALDSSDGMSKLDRHDRHKSDEVSALLDASLVKDHQMARLVRSQENLASPRSVYFATPDHLVSSELSLPSGNLPELTEYPCYRLKWTKRFSDPVMGLTCDDVMGDGMLDLVVLTLKGLHIMQPDLNEVSQLVLERLRLVVDPGSEADDDYHRLQTETLDQAN</sequence>
<organism evidence="2 3">
    <name type="scientific">Aplysia californica</name>
    <name type="common">California sea hare</name>
    <dbReference type="NCBI Taxonomy" id="6500"/>
    <lineage>
        <taxon>Eukaryota</taxon>
        <taxon>Metazoa</taxon>
        <taxon>Spiralia</taxon>
        <taxon>Lophotrochozoa</taxon>
        <taxon>Mollusca</taxon>
        <taxon>Gastropoda</taxon>
        <taxon>Heterobranchia</taxon>
        <taxon>Euthyneura</taxon>
        <taxon>Tectipleura</taxon>
        <taxon>Aplysiida</taxon>
        <taxon>Aplysioidea</taxon>
        <taxon>Aplysiidae</taxon>
        <taxon>Aplysia</taxon>
    </lineage>
</organism>
<evidence type="ECO:0000313" key="2">
    <source>
        <dbReference type="Proteomes" id="UP000694888"/>
    </source>
</evidence>
<reference evidence="3" key="1">
    <citation type="submission" date="2025-08" db="UniProtKB">
        <authorList>
            <consortium name="RefSeq"/>
        </authorList>
    </citation>
    <scope>IDENTIFICATION</scope>
</reference>
<dbReference type="InterPro" id="IPR029982">
    <property type="entry name" value="Kptn"/>
</dbReference>
<keyword evidence="2" id="KW-1185">Reference proteome</keyword>
<dbReference type="GeneID" id="101860931"/>
<dbReference type="Proteomes" id="UP000694888">
    <property type="component" value="Unplaced"/>
</dbReference>
<proteinExistence type="predicted"/>
<gene>
    <name evidence="3" type="primary">LOC101860931</name>
</gene>
<dbReference type="RefSeq" id="XP_005109877.1">
    <property type="nucleotide sequence ID" value="XM_005109820.3"/>
</dbReference>
<dbReference type="PANTHER" id="PTHR15435:SF2">
    <property type="entry name" value="KICSTOR COMPLEX PROTEIN KAPTIN"/>
    <property type="match status" value="1"/>
</dbReference>
<evidence type="ECO:0000256" key="1">
    <source>
        <dbReference type="SAM" id="MobiDB-lite"/>
    </source>
</evidence>
<evidence type="ECO:0000313" key="3">
    <source>
        <dbReference type="RefSeq" id="XP_005109877.1"/>
    </source>
</evidence>
<dbReference type="SUPFAM" id="SSF50978">
    <property type="entry name" value="WD40 repeat-like"/>
    <property type="match status" value="1"/>
</dbReference>
<dbReference type="PANTHER" id="PTHR15435">
    <property type="entry name" value="KICSTOR COMPLEX PROTEIN KAPTIN"/>
    <property type="match status" value="1"/>
</dbReference>
<dbReference type="InterPro" id="IPR036322">
    <property type="entry name" value="WD40_repeat_dom_sf"/>
</dbReference>
<accession>A0ABM0K6H0</accession>
<protein>
    <submittedName>
        <fullName evidence="3">KICSTOR complex protein kaptin</fullName>
    </submittedName>
</protein>
<name>A0ABM0K6H0_APLCA</name>